<evidence type="ECO:0000313" key="3">
    <source>
        <dbReference type="Proteomes" id="UP000008021"/>
    </source>
</evidence>
<dbReference type="Proteomes" id="UP000008021">
    <property type="component" value="Chromosome 4"/>
</dbReference>
<name>A0A0E0DJN8_9ORYZ</name>
<organism evidence="2">
    <name type="scientific">Oryza meridionalis</name>
    <dbReference type="NCBI Taxonomy" id="40149"/>
    <lineage>
        <taxon>Eukaryota</taxon>
        <taxon>Viridiplantae</taxon>
        <taxon>Streptophyta</taxon>
        <taxon>Embryophyta</taxon>
        <taxon>Tracheophyta</taxon>
        <taxon>Spermatophyta</taxon>
        <taxon>Magnoliopsida</taxon>
        <taxon>Liliopsida</taxon>
        <taxon>Poales</taxon>
        <taxon>Poaceae</taxon>
        <taxon>BOP clade</taxon>
        <taxon>Oryzoideae</taxon>
        <taxon>Oryzeae</taxon>
        <taxon>Oryzinae</taxon>
        <taxon>Oryza</taxon>
    </lineage>
</organism>
<dbReference type="HOGENOM" id="CLU_1941394_0_0_1"/>
<evidence type="ECO:0000313" key="2">
    <source>
        <dbReference type="EnsemblPlants" id="OMERI04G24120.1"/>
    </source>
</evidence>
<reference evidence="2" key="2">
    <citation type="submission" date="2018-05" db="EMBL/GenBank/DDBJ databases">
        <title>OmerRS3 (Oryza meridionalis Reference Sequence Version 3).</title>
        <authorList>
            <person name="Zhang J."/>
            <person name="Kudrna D."/>
            <person name="Lee S."/>
            <person name="Talag J."/>
            <person name="Welchert J."/>
            <person name="Wing R.A."/>
        </authorList>
    </citation>
    <scope>NUCLEOTIDE SEQUENCE [LARGE SCALE GENOMIC DNA]</scope>
    <source>
        <strain evidence="2">cv. OR44</strain>
    </source>
</reference>
<accession>A0A0E0DJN8</accession>
<reference evidence="2" key="1">
    <citation type="submission" date="2015-04" db="UniProtKB">
        <authorList>
            <consortium name="EnsemblPlants"/>
        </authorList>
    </citation>
    <scope>IDENTIFICATION</scope>
</reference>
<dbReference type="AlphaFoldDB" id="A0A0E0DJN8"/>
<dbReference type="EnsemblPlants" id="OMERI04G24120.1">
    <property type="protein sequence ID" value="OMERI04G24120.1"/>
    <property type="gene ID" value="OMERI04G24120"/>
</dbReference>
<dbReference type="Gramene" id="OMERI04G24120.1">
    <property type="protein sequence ID" value="OMERI04G24120.1"/>
    <property type="gene ID" value="OMERI04G24120"/>
</dbReference>
<sequence length="116" mass="12409">MPCLLALLALEHLALDPAGNFVEMLMTTAISKEAIAQSERANGGFRVIARWVQGQCRDGSCWPTVSPLPSSSPSPTSSLRDIRSVFINIAPRRLMLTNGVVAAAIITVTDLSSQVM</sequence>
<protein>
    <submittedName>
        <fullName evidence="2">Uncharacterized protein</fullName>
    </submittedName>
</protein>
<proteinExistence type="predicted"/>
<feature type="signal peptide" evidence="1">
    <location>
        <begin position="1"/>
        <end position="18"/>
    </location>
</feature>
<feature type="chain" id="PRO_5002357338" evidence="1">
    <location>
        <begin position="19"/>
        <end position="116"/>
    </location>
</feature>
<evidence type="ECO:0000256" key="1">
    <source>
        <dbReference type="SAM" id="SignalP"/>
    </source>
</evidence>
<keyword evidence="1" id="KW-0732">Signal</keyword>
<keyword evidence="3" id="KW-1185">Reference proteome</keyword>